<keyword evidence="3" id="KW-1185">Reference proteome</keyword>
<dbReference type="PANTHER" id="PTHR35750">
    <property type="entry name" value="PHOSPHOLIPID HYDROPEROXIDE GLUTATHIONE PEROXIDASE"/>
    <property type="match status" value="1"/>
</dbReference>
<dbReference type="AlphaFoldDB" id="A0AAQ3TVV0"/>
<protein>
    <submittedName>
        <fullName evidence="2">Uncharacterized protein</fullName>
    </submittedName>
</protein>
<gene>
    <name evidence="2" type="ORF">U9M48_025832</name>
</gene>
<sequence length="370" mass="39445">MLLNPEPEASQTRKSRKRHIALAGHSHSHRAAVGSTRPPKAGTSPPMGIRRWVAGFLGLSRDDSDHPDSSSSSSAAAAAAELPQDRAAAAAPRGRKGFSVQVPVPVERQGPGPVLTPCPQGDGGVQGFTWYTRRLRIDEDGDVADEFWDEVIPEGSINNNDASPVARFQVKYNTKPATLLLKKQVVTIDGDIRHSLEQEGRSRWAAKTGGCLRLRPIARTHHQCGPGRPIHPPTLPNRQRLLAHDISTEAHAPQSSSPFVGPTPARLEAAHTLGSTLRVRVRSTENPVHAISSSSSSSSSHRPATASLHLPRPGAAFQTCRLAFAGVLAAPALPSPASCSTRPRACLGLLDNGSRTSLLKRSAKLIDWGS</sequence>
<name>A0AAQ3TVV0_PASNO</name>
<feature type="region of interest" description="Disordered" evidence="1">
    <location>
        <begin position="1"/>
        <end position="96"/>
    </location>
</feature>
<evidence type="ECO:0000256" key="1">
    <source>
        <dbReference type="SAM" id="MobiDB-lite"/>
    </source>
</evidence>
<dbReference type="PANTHER" id="PTHR35750:SF1">
    <property type="entry name" value="PHOSPHOLIPID HYDROPEROXIDE GLUTATHIONE PEROXIDASE"/>
    <property type="match status" value="1"/>
</dbReference>
<organism evidence="2 3">
    <name type="scientific">Paspalum notatum var. saurae</name>
    <dbReference type="NCBI Taxonomy" id="547442"/>
    <lineage>
        <taxon>Eukaryota</taxon>
        <taxon>Viridiplantae</taxon>
        <taxon>Streptophyta</taxon>
        <taxon>Embryophyta</taxon>
        <taxon>Tracheophyta</taxon>
        <taxon>Spermatophyta</taxon>
        <taxon>Magnoliopsida</taxon>
        <taxon>Liliopsida</taxon>
        <taxon>Poales</taxon>
        <taxon>Poaceae</taxon>
        <taxon>PACMAD clade</taxon>
        <taxon>Panicoideae</taxon>
        <taxon>Andropogonodae</taxon>
        <taxon>Paspaleae</taxon>
        <taxon>Paspalinae</taxon>
        <taxon>Paspalum</taxon>
    </lineage>
</organism>
<dbReference type="EMBL" id="CP144749">
    <property type="protein sequence ID" value="WVZ78062.1"/>
    <property type="molecule type" value="Genomic_DNA"/>
</dbReference>
<evidence type="ECO:0000313" key="2">
    <source>
        <dbReference type="EMBL" id="WVZ78062.1"/>
    </source>
</evidence>
<feature type="compositionally biased region" description="Basic residues" evidence="1">
    <location>
        <begin position="13"/>
        <end position="30"/>
    </location>
</feature>
<evidence type="ECO:0000313" key="3">
    <source>
        <dbReference type="Proteomes" id="UP001341281"/>
    </source>
</evidence>
<reference evidence="2 3" key="1">
    <citation type="submission" date="2024-02" db="EMBL/GenBank/DDBJ databases">
        <title>High-quality chromosome-scale genome assembly of Pensacola bahiagrass (Paspalum notatum Flugge var. saurae).</title>
        <authorList>
            <person name="Vega J.M."/>
            <person name="Podio M."/>
            <person name="Orjuela J."/>
            <person name="Siena L.A."/>
            <person name="Pessino S.C."/>
            <person name="Combes M.C."/>
            <person name="Mariac C."/>
            <person name="Albertini E."/>
            <person name="Pupilli F."/>
            <person name="Ortiz J.P.A."/>
            <person name="Leblanc O."/>
        </authorList>
    </citation>
    <scope>NUCLEOTIDE SEQUENCE [LARGE SCALE GENOMIC DNA]</scope>
    <source>
        <strain evidence="2">R1</strain>
        <tissue evidence="2">Leaf</tissue>
    </source>
</reference>
<feature type="compositionally biased region" description="Low complexity" evidence="1">
    <location>
        <begin position="69"/>
        <end position="92"/>
    </location>
</feature>
<feature type="region of interest" description="Disordered" evidence="1">
    <location>
        <begin position="285"/>
        <end position="309"/>
    </location>
</feature>
<dbReference type="Proteomes" id="UP001341281">
    <property type="component" value="Chromosome 05"/>
</dbReference>
<proteinExistence type="predicted"/>
<accession>A0AAQ3TVV0</accession>
<dbReference type="EMBL" id="CP144749">
    <property type="protein sequence ID" value="WVZ78061.1"/>
    <property type="molecule type" value="Genomic_DNA"/>
</dbReference>